<proteinExistence type="predicted"/>
<evidence type="ECO:0000313" key="6">
    <source>
        <dbReference type="EMBL" id="GIX89576.1"/>
    </source>
</evidence>
<dbReference type="GO" id="GO:0008270">
    <property type="term" value="F:zinc ion binding"/>
    <property type="evidence" value="ECO:0007669"/>
    <property type="project" value="UniProtKB-KW"/>
</dbReference>
<evidence type="ECO:0000256" key="3">
    <source>
        <dbReference type="ARBA" id="ARBA00022833"/>
    </source>
</evidence>
<comment type="caution">
    <text evidence="6">The sequence shown here is derived from an EMBL/GenBank/DDBJ whole genome shotgun (WGS) entry which is preliminary data.</text>
</comment>
<organism evidence="6 7">
    <name type="scientific">Caerostris extrusa</name>
    <name type="common">Bark spider</name>
    <name type="synonym">Caerostris bankana</name>
    <dbReference type="NCBI Taxonomy" id="172846"/>
    <lineage>
        <taxon>Eukaryota</taxon>
        <taxon>Metazoa</taxon>
        <taxon>Ecdysozoa</taxon>
        <taxon>Arthropoda</taxon>
        <taxon>Chelicerata</taxon>
        <taxon>Arachnida</taxon>
        <taxon>Araneae</taxon>
        <taxon>Araneomorphae</taxon>
        <taxon>Entelegynae</taxon>
        <taxon>Araneoidea</taxon>
        <taxon>Araneidae</taxon>
        <taxon>Caerostris</taxon>
    </lineage>
</organism>
<dbReference type="InterPro" id="IPR013087">
    <property type="entry name" value="Znf_C2H2_type"/>
</dbReference>
<evidence type="ECO:0000256" key="4">
    <source>
        <dbReference type="PROSITE-ProRule" id="PRU00042"/>
    </source>
</evidence>
<keyword evidence="3" id="KW-0862">Zinc</keyword>
<evidence type="ECO:0000313" key="7">
    <source>
        <dbReference type="Proteomes" id="UP001054945"/>
    </source>
</evidence>
<keyword evidence="7" id="KW-1185">Reference proteome</keyword>
<feature type="domain" description="C2H2-type" evidence="5">
    <location>
        <begin position="15"/>
        <end position="37"/>
    </location>
</feature>
<dbReference type="Pfam" id="PF04500">
    <property type="entry name" value="FLYWCH"/>
    <property type="match status" value="1"/>
</dbReference>
<dbReference type="Proteomes" id="UP001054945">
    <property type="component" value="Unassembled WGS sequence"/>
</dbReference>
<dbReference type="SUPFAM" id="SSF57667">
    <property type="entry name" value="beta-beta-alpha zinc fingers"/>
    <property type="match status" value="1"/>
</dbReference>
<gene>
    <name evidence="6" type="ORF">CEXT_52912</name>
</gene>
<keyword evidence="2 4" id="KW-0863">Zinc-finger</keyword>
<dbReference type="SMART" id="SM00355">
    <property type="entry name" value="ZnF_C2H2"/>
    <property type="match status" value="2"/>
</dbReference>
<sequence length="207" mass="24757">MSIEEILSGLPSESPSCIICHQKFFNRSSLRRHMERHLLTNRRRFQCDVCFKLFCRKDYVREHKQHMHGMKVESRTSESVPVTESKLNDKIAVFHFQVYNFYGYCCSDNECRFIRNQKGTDMLIYQGYHFVRHFNTDKKTYWRCADFHKYKCTARCHTYETIFLRKISEHNHSRRNLFDAASSSNSQFHHSASPYSVGQPALNYRVE</sequence>
<keyword evidence="1" id="KW-0479">Metal-binding</keyword>
<dbReference type="InterPro" id="IPR007588">
    <property type="entry name" value="Znf_FLYWCH"/>
</dbReference>
<dbReference type="PROSITE" id="PS00028">
    <property type="entry name" value="ZINC_FINGER_C2H2_1"/>
    <property type="match status" value="2"/>
</dbReference>
<dbReference type="PROSITE" id="PS50157">
    <property type="entry name" value="ZINC_FINGER_C2H2_2"/>
    <property type="match status" value="2"/>
</dbReference>
<name>A0AAV4P1D6_CAEEX</name>
<dbReference type="AlphaFoldDB" id="A0AAV4P1D6"/>
<dbReference type="EMBL" id="BPLR01003877">
    <property type="protein sequence ID" value="GIX89576.1"/>
    <property type="molecule type" value="Genomic_DNA"/>
</dbReference>
<evidence type="ECO:0000256" key="2">
    <source>
        <dbReference type="ARBA" id="ARBA00022771"/>
    </source>
</evidence>
<feature type="domain" description="C2H2-type" evidence="5">
    <location>
        <begin position="45"/>
        <end position="73"/>
    </location>
</feature>
<evidence type="ECO:0000256" key="1">
    <source>
        <dbReference type="ARBA" id="ARBA00022723"/>
    </source>
</evidence>
<dbReference type="Gene3D" id="3.30.160.60">
    <property type="entry name" value="Classic Zinc Finger"/>
    <property type="match status" value="1"/>
</dbReference>
<dbReference type="Gene3D" id="2.20.25.240">
    <property type="match status" value="1"/>
</dbReference>
<reference evidence="6 7" key="1">
    <citation type="submission" date="2021-06" db="EMBL/GenBank/DDBJ databases">
        <title>Caerostris extrusa draft genome.</title>
        <authorList>
            <person name="Kono N."/>
            <person name="Arakawa K."/>
        </authorList>
    </citation>
    <scope>NUCLEOTIDE SEQUENCE [LARGE SCALE GENOMIC DNA]</scope>
</reference>
<evidence type="ECO:0000259" key="5">
    <source>
        <dbReference type="PROSITE" id="PS50157"/>
    </source>
</evidence>
<accession>A0AAV4P1D6</accession>
<protein>
    <recommendedName>
        <fullName evidence="5">C2H2-type domain-containing protein</fullName>
    </recommendedName>
</protein>
<dbReference type="InterPro" id="IPR036236">
    <property type="entry name" value="Znf_C2H2_sf"/>
</dbReference>